<reference evidence="4" key="1">
    <citation type="journal article" date="2019" name="Int. J. Syst. Evol. Microbiol.">
        <title>The Global Catalogue of Microorganisms (GCM) 10K type strain sequencing project: providing services to taxonomists for standard genome sequencing and annotation.</title>
        <authorList>
            <consortium name="The Broad Institute Genomics Platform"/>
            <consortium name="The Broad Institute Genome Sequencing Center for Infectious Disease"/>
            <person name="Wu L."/>
            <person name="Ma J."/>
        </authorList>
    </citation>
    <scope>NUCLEOTIDE SEQUENCE [LARGE SCALE GENOMIC DNA]</scope>
    <source>
        <strain evidence="4">DT43</strain>
    </source>
</reference>
<dbReference type="InterPro" id="IPR029058">
    <property type="entry name" value="AB_hydrolase_fold"/>
</dbReference>
<dbReference type="RefSeq" id="WP_386338786.1">
    <property type="nucleotide sequence ID" value="NZ_JBHSFG010000012.1"/>
</dbReference>
<keyword evidence="3" id="KW-0378">Hydrolase</keyword>
<proteinExistence type="predicted"/>
<feature type="compositionally biased region" description="Polar residues" evidence="1">
    <location>
        <begin position="126"/>
        <end position="136"/>
    </location>
</feature>
<feature type="compositionally biased region" description="Low complexity" evidence="1">
    <location>
        <begin position="114"/>
        <end position="125"/>
    </location>
</feature>
<dbReference type="EMBL" id="JBHSFG010000012">
    <property type="protein sequence ID" value="MFC4464212.1"/>
    <property type="molecule type" value="Genomic_DNA"/>
</dbReference>
<feature type="region of interest" description="Disordered" evidence="1">
    <location>
        <begin position="113"/>
        <end position="136"/>
    </location>
</feature>
<gene>
    <name evidence="3" type="ORF">ACFPH6_06460</name>
</gene>
<organism evidence="3 4">
    <name type="scientific">Streptomyces xiangluensis</name>
    <dbReference type="NCBI Taxonomy" id="2665720"/>
    <lineage>
        <taxon>Bacteria</taxon>
        <taxon>Bacillati</taxon>
        <taxon>Actinomycetota</taxon>
        <taxon>Actinomycetes</taxon>
        <taxon>Kitasatosporales</taxon>
        <taxon>Streptomycetaceae</taxon>
        <taxon>Streptomyces</taxon>
    </lineage>
</organism>
<dbReference type="InterPro" id="IPR013094">
    <property type="entry name" value="AB_hydrolase_3"/>
</dbReference>
<evidence type="ECO:0000259" key="2">
    <source>
        <dbReference type="Pfam" id="PF07859"/>
    </source>
</evidence>
<dbReference type="SUPFAM" id="SSF53474">
    <property type="entry name" value="alpha/beta-Hydrolases"/>
    <property type="match status" value="1"/>
</dbReference>
<feature type="domain" description="Alpha/beta hydrolase fold-3" evidence="2">
    <location>
        <begin position="55"/>
        <end position="84"/>
    </location>
</feature>
<keyword evidence="4" id="KW-1185">Reference proteome</keyword>
<dbReference type="Gene3D" id="3.40.50.1820">
    <property type="entry name" value="alpha/beta hydrolase"/>
    <property type="match status" value="1"/>
</dbReference>
<evidence type="ECO:0000313" key="4">
    <source>
        <dbReference type="Proteomes" id="UP001596012"/>
    </source>
</evidence>
<sequence length="136" mass="14395">MAPADARKVLADSQSAPVSKLPVDEEWITVPSQVGDVRVRIIKPQGTTDMLPVIAYMHGGGWILGNAATHDRLVRELAVGAGAALAFAGHCGGRSHGERHAPLRQCRSRRGLMTTRSASTASSHTCPSSPTSLPHR</sequence>
<dbReference type="Proteomes" id="UP001596012">
    <property type="component" value="Unassembled WGS sequence"/>
</dbReference>
<name>A0ABV8YG06_9ACTN</name>
<evidence type="ECO:0000256" key="1">
    <source>
        <dbReference type="SAM" id="MobiDB-lite"/>
    </source>
</evidence>
<dbReference type="GO" id="GO:0016787">
    <property type="term" value="F:hydrolase activity"/>
    <property type="evidence" value="ECO:0007669"/>
    <property type="project" value="UniProtKB-KW"/>
</dbReference>
<protein>
    <submittedName>
        <fullName evidence="3">Alpha/beta hydrolase fold domain-containing protein</fullName>
    </submittedName>
</protein>
<comment type="caution">
    <text evidence="3">The sequence shown here is derived from an EMBL/GenBank/DDBJ whole genome shotgun (WGS) entry which is preliminary data.</text>
</comment>
<evidence type="ECO:0000313" key="3">
    <source>
        <dbReference type="EMBL" id="MFC4464212.1"/>
    </source>
</evidence>
<accession>A0ABV8YG06</accession>
<dbReference type="Pfam" id="PF07859">
    <property type="entry name" value="Abhydrolase_3"/>
    <property type="match status" value="1"/>
</dbReference>